<evidence type="ECO:0000256" key="1">
    <source>
        <dbReference type="SAM" id="MobiDB-lite"/>
    </source>
</evidence>
<dbReference type="STRING" id="1093900.A0A507AQ87"/>
<dbReference type="RefSeq" id="XP_030991654.1">
    <property type="nucleotide sequence ID" value="XM_031143684.1"/>
</dbReference>
<dbReference type="Proteomes" id="UP000319257">
    <property type="component" value="Unassembled WGS sequence"/>
</dbReference>
<dbReference type="InterPro" id="IPR047767">
    <property type="entry name" value="PSP1-like"/>
</dbReference>
<dbReference type="GO" id="GO:0005737">
    <property type="term" value="C:cytoplasm"/>
    <property type="evidence" value="ECO:0007669"/>
    <property type="project" value="TreeGrafter"/>
</dbReference>
<feature type="domain" description="PSP1 C-terminal" evidence="2">
    <location>
        <begin position="640"/>
        <end position="725"/>
    </location>
</feature>
<gene>
    <name evidence="3" type="ORF">E0L32_008790</name>
</gene>
<organism evidence="3 4">
    <name type="scientific">Thyridium curvatum</name>
    <dbReference type="NCBI Taxonomy" id="1093900"/>
    <lineage>
        <taxon>Eukaryota</taxon>
        <taxon>Fungi</taxon>
        <taxon>Dikarya</taxon>
        <taxon>Ascomycota</taxon>
        <taxon>Pezizomycotina</taxon>
        <taxon>Sordariomycetes</taxon>
        <taxon>Sordariomycetidae</taxon>
        <taxon>Thyridiales</taxon>
        <taxon>Thyridiaceae</taxon>
        <taxon>Thyridium</taxon>
    </lineage>
</organism>
<dbReference type="PANTHER" id="PTHR43830">
    <property type="entry name" value="PROTEIN PSP1"/>
    <property type="match status" value="1"/>
</dbReference>
<feature type="compositionally biased region" description="Low complexity" evidence="1">
    <location>
        <begin position="151"/>
        <end position="169"/>
    </location>
</feature>
<name>A0A507AQ87_9PEZI</name>
<accession>A0A507AQ87</accession>
<dbReference type="PANTHER" id="PTHR43830:SF3">
    <property type="entry name" value="PROTEIN PSP1"/>
    <property type="match status" value="1"/>
</dbReference>
<feature type="region of interest" description="Disordered" evidence="1">
    <location>
        <begin position="1"/>
        <end position="207"/>
    </location>
</feature>
<feature type="compositionally biased region" description="Polar residues" evidence="1">
    <location>
        <begin position="851"/>
        <end position="867"/>
    </location>
</feature>
<dbReference type="AlphaFoldDB" id="A0A507AQ87"/>
<evidence type="ECO:0000259" key="2">
    <source>
        <dbReference type="PROSITE" id="PS51411"/>
    </source>
</evidence>
<feature type="region of interest" description="Disordered" evidence="1">
    <location>
        <begin position="220"/>
        <end position="260"/>
    </location>
</feature>
<protein>
    <recommendedName>
        <fullName evidence="2">PSP1 C-terminal domain-containing protein</fullName>
    </recommendedName>
</protein>
<dbReference type="GeneID" id="41976237"/>
<feature type="compositionally biased region" description="Polar residues" evidence="1">
    <location>
        <begin position="174"/>
        <end position="189"/>
    </location>
</feature>
<keyword evidence="4" id="KW-1185">Reference proteome</keyword>
<dbReference type="Pfam" id="PF04468">
    <property type="entry name" value="PSP1"/>
    <property type="match status" value="1"/>
</dbReference>
<dbReference type="InterPro" id="IPR007557">
    <property type="entry name" value="PSP1_C"/>
</dbReference>
<dbReference type="PROSITE" id="PS51411">
    <property type="entry name" value="PSP1_C"/>
    <property type="match status" value="1"/>
</dbReference>
<dbReference type="OrthoDB" id="243127at2759"/>
<sequence length="887" mass="94499">MSSLNKTSSQGKAGPAGPSSQAILLEKLNRRSTPDSEALASSDDEAEGHRHEVPPLPMHQKPVRRASWLNDTSQAAARPRKGSFASSSMSPTASHPSTPAADAGTGAWGTHPAPGNILGRGHAGPSSFPWGTGIWNNDRKEPPSRLAEVLPSPTSTHPPGSSGSSFFGPEAHPGQTSPAPREQGPNSQIPFAIPLHPTPKTYRSQSYSVGQLDPDVVGPAMGSAAALNSRSGRTIPHSGLQHRPSRPSMLSEMSNDGGMLGKVKEVEDDDEEDAADPLHGLQSQSAEAKAIEMLTRENALLRQQASQQYHNARIRPRASTAATYGLGNGYGLQESVPEESDFAIDELEEAQEGGDLSGKRAAYRRMSEFGGAGSMRSPFTLENRKLENVKKAFWQSSLGFGGVGDVSQSRRHSFADVPTRHGSIGSIADTVISHEAVSQEAQHAQDFASPFSDPHNFPSNAPASYFTGGPGIANAHNNYLPAAYSNPYQAPYSMQAPFSNRSSSPHRSMYGMSQPNRSTPLHVVLFKCARADVFYIQEGTGLTVKPGDLVIVEADRGTDLGTVAADNVDWVEAKRLKEHYAEEQYKWLMMYSQTAGVAQDGAGAGLMAATNGLQGSAVGGMGPPGQHHMQEPNSGELKPKLIKRLAQNHEVQALRDKEGNEAKAKRVCMQKVKEHGLNMEILDAEFQMDWKKLTFYYFADSYINFNSLVTDLFKIYKTRIWMSAINPASFASQPLGLQAPSGIGPGAVGVGRGPNGSERRPAPQQEQQQAAFGSTGAGATPRPFAMSFNASFGAERPSAGGSGYVPSGYPYTPYGAFGATNRPANNSYGSPVEPFASGYPQGADYPGSRGRFSSPQSATSPHDQSVSPLAGPGDWVGSFQGLSLNSR</sequence>
<comment type="caution">
    <text evidence="3">The sequence shown here is derived from an EMBL/GenBank/DDBJ whole genome shotgun (WGS) entry which is preliminary data.</text>
</comment>
<evidence type="ECO:0000313" key="3">
    <source>
        <dbReference type="EMBL" id="TPX09943.1"/>
    </source>
</evidence>
<reference evidence="3 4" key="1">
    <citation type="submission" date="2019-06" db="EMBL/GenBank/DDBJ databases">
        <title>Draft genome sequence of the filamentous fungus Phialemoniopsis curvata isolated from diesel fuel.</title>
        <authorList>
            <person name="Varaljay V.A."/>
            <person name="Lyon W.J."/>
            <person name="Crouch A.L."/>
            <person name="Drake C.E."/>
            <person name="Hollomon J.M."/>
            <person name="Nadeau L.J."/>
            <person name="Nunn H.S."/>
            <person name="Stevenson B.S."/>
            <person name="Bojanowski C.L."/>
            <person name="Crookes-Goodson W.J."/>
        </authorList>
    </citation>
    <scope>NUCLEOTIDE SEQUENCE [LARGE SCALE GENOMIC DNA]</scope>
    <source>
        <strain evidence="3 4">D216</strain>
    </source>
</reference>
<evidence type="ECO:0000313" key="4">
    <source>
        <dbReference type="Proteomes" id="UP000319257"/>
    </source>
</evidence>
<feature type="compositionally biased region" description="Gly residues" evidence="1">
    <location>
        <begin position="743"/>
        <end position="754"/>
    </location>
</feature>
<proteinExistence type="predicted"/>
<feature type="compositionally biased region" description="Low complexity" evidence="1">
    <location>
        <begin position="83"/>
        <end position="103"/>
    </location>
</feature>
<dbReference type="InParanoid" id="A0A507AQ87"/>
<feature type="region of interest" description="Disordered" evidence="1">
    <location>
        <begin position="828"/>
        <end position="874"/>
    </location>
</feature>
<feature type="compositionally biased region" description="Low complexity" evidence="1">
    <location>
        <begin position="762"/>
        <end position="771"/>
    </location>
</feature>
<dbReference type="EMBL" id="SKBQ01000060">
    <property type="protein sequence ID" value="TPX09943.1"/>
    <property type="molecule type" value="Genomic_DNA"/>
</dbReference>
<feature type="compositionally biased region" description="Polar residues" evidence="1">
    <location>
        <begin position="1"/>
        <end position="11"/>
    </location>
</feature>
<feature type="region of interest" description="Disordered" evidence="1">
    <location>
        <begin position="742"/>
        <end position="780"/>
    </location>
</feature>